<protein>
    <recommendedName>
        <fullName evidence="3">histidine kinase</fullName>
        <ecNumber evidence="3">2.7.13.3</ecNumber>
    </recommendedName>
</protein>
<dbReference type="InterPro" id="IPR003594">
    <property type="entry name" value="HATPase_dom"/>
</dbReference>
<dbReference type="AlphaFoldDB" id="A0A926D2P0"/>
<dbReference type="InterPro" id="IPR003661">
    <property type="entry name" value="HisK_dim/P_dom"/>
</dbReference>
<evidence type="ECO:0000256" key="3">
    <source>
        <dbReference type="ARBA" id="ARBA00012438"/>
    </source>
</evidence>
<evidence type="ECO:0000256" key="13">
    <source>
        <dbReference type="ARBA" id="ARBA00023136"/>
    </source>
</evidence>
<dbReference type="Gene3D" id="6.10.340.10">
    <property type="match status" value="1"/>
</dbReference>
<dbReference type="InterPro" id="IPR004358">
    <property type="entry name" value="Sig_transdc_His_kin-like_C"/>
</dbReference>
<dbReference type="RefSeq" id="WP_249314618.1">
    <property type="nucleotide sequence ID" value="NZ_JACRSR010000001.1"/>
</dbReference>
<dbReference type="SUPFAM" id="SSF47384">
    <property type="entry name" value="Homodimeric domain of signal transducing histidine kinase"/>
    <property type="match status" value="1"/>
</dbReference>
<dbReference type="GO" id="GO:0000155">
    <property type="term" value="F:phosphorelay sensor kinase activity"/>
    <property type="evidence" value="ECO:0007669"/>
    <property type="project" value="InterPro"/>
</dbReference>
<evidence type="ECO:0000256" key="5">
    <source>
        <dbReference type="ARBA" id="ARBA00022553"/>
    </source>
</evidence>
<dbReference type="PROSITE" id="PS50885">
    <property type="entry name" value="HAMP"/>
    <property type="match status" value="1"/>
</dbReference>
<dbReference type="GO" id="GO:0005524">
    <property type="term" value="F:ATP binding"/>
    <property type="evidence" value="ECO:0007669"/>
    <property type="project" value="UniProtKB-KW"/>
</dbReference>
<accession>A0A926D2P0</accession>
<dbReference type="SUPFAM" id="SSF158472">
    <property type="entry name" value="HAMP domain-like"/>
    <property type="match status" value="1"/>
</dbReference>
<keyword evidence="5" id="KW-0597">Phosphoprotein</keyword>
<evidence type="ECO:0000256" key="12">
    <source>
        <dbReference type="ARBA" id="ARBA00023012"/>
    </source>
</evidence>
<keyword evidence="4" id="KW-1003">Cell membrane</keyword>
<evidence type="ECO:0000256" key="11">
    <source>
        <dbReference type="ARBA" id="ARBA00022989"/>
    </source>
</evidence>
<dbReference type="InterPro" id="IPR003660">
    <property type="entry name" value="HAMP_dom"/>
</dbReference>
<dbReference type="PROSITE" id="PS50109">
    <property type="entry name" value="HIS_KIN"/>
    <property type="match status" value="1"/>
</dbReference>
<keyword evidence="7 14" id="KW-0812">Transmembrane</keyword>
<dbReference type="Proteomes" id="UP000623172">
    <property type="component" value="Unassembled WGS sequence"/>
</dbReference>
<evidence type="ECO:0000256" key="14">
    <source>
        <dbReference type="SAM" id="Phobius"/>
    </source>
</evidence>
<dbReference type="InterPro" id="IPR036890">
    <property type="entry name" value="HATPase_C_sf"/>
</dbReference>
<dbReference type="SMART" id="SM00388">
    <property type="entry name" value="HisKA"/>
    <property type="match status" value="1"/>
</dbReference>
<dbReference type="InterPro" id="IPR050398">
    <property type="entry name" value="HssS/ArlS-like"/>
</dbReference>
<dbReference type="PANTHER" id="PTHR45528">
    <property type="entry name" value="SENSOR HISTIDINE KINASE CPXA"/>
    <property type="match status" value="1"/>
</dbReference>
<evidence type="ECO:0000256" key="8">
    <source>
        <dbReference type="ARBA" id="ARBA00022741"/>
    </source>
</evidence>
<feature type="transmembrane region" description="Helical" evidence="14">
    <location>
        <begin position="178"/>
        <end position="198"/>
    </location>
</feature>
<name>A0A926D2P0_9FIRM</name>
<dbReference type="CDD" id="cd06225">
    <property type="entry name" value="HAMP"/>
    <property type="match status" value="1"/>
</dbReference>
<dbReference type="FunFam" id="1.10.287.130:FF:000001">
    <property type="entry name" value="Two-component sensor histidine kinase"/>
    <property type="match status" value="1"/>
</dbReference>
<organism evidence="17 18">
    <name type="scientific">Gehongia tenuis</name>
    <dbReference type="NCBI Taxonomy" id="2763655"/>
    <lineage>
        <taxon>Bacteria</taxon>
        <taxon>Bacillati</taxon>
        <taxon>Bacillota</taxon>
        <taxon>Clostridia</taxon>
        <taxon>Christensenellales</taxon>
        <taxon>Christensenellaceae</taxon>
        <taxon>Gehongia</taxon>
    </lineage>
</organism>
<comment type="caution">
    <text evidence="17">The sequence shown here is derived from an EMBL/GenBank/DDBJ whole genome shotgun (WGS) entry which is preliminary data.</text>
</comment>
<sequence>MFKSIYWRMVALYWAILFVVLVSLAVIMSTMYRNQSFEKTKKDLTGKARYVADLTENYYDGGLTAAEFAMSLNILSHQEGCTIWVVNQFRWGLQFPTDGDKVEFGQDQEIFSEDMGAYMERVLEGSLITYEGNFADKFDVPMLTVGVPYLVEGTPKGAVFLHTRVADIERGVRSVRRLIWISAILAAVLGGVLIFLLFGHVTRPLKQMNRAVREIARGNFGNRVEVKSRDEIGQLAQSFNAMAEDLGNLEEMRRSFVANVSHELRSPMTSIQGFVQGMLDGTIPPEEHQHYLTIVHGETQRLTGLIRDLLDLSRMESGDFPMNMENFDINELIRRTLITFEVKIDEKALQLDVDFKEDPCFVYADSARIQQVVQNLLDNAMKFTNEHGKIKVWTYVYGKKVYVSVKDDGAGISGADLPYVFERFYKAEKAHVAGQGTGLGLSIVKKILSEHDQKIWVTSSPGKGAEFTFTLAKGQSKGTKYHNLDTIHS</sequence>
<reference evidence="17" key="1">
    <citation type="submission" date="2020-08" db="EMBL/GenBank/DDBJ databases">
        <title>Genome public.</title>
        <authorList>
            <person name="Liu C."/>
            <person name="Sun Q."/>
        </authorList>
    </citation>
    <scope>NUCLEOTIDE SEQUENCE</scope>
    <source>
        <strain evidence="17">NSJ-53</strain>
    </source>
</reference>
<keyword evidence="8" id="KW-0547">Nucleotide-binding</keyword>
<evidence type="ECO:0000256" key="1">
    <source>
        <dbReference type="ARBA" id="ARBA00000085"/>
    </source>
</evidence>
<evidence type="ECO:0000256" key="4">
    <source>
        <dbReference type="ARBA" id="ARBA00022475"/>
    </source>
</evidence>
<feature type="transmembrane region" description="Helical" evidence="14">
    <location>
        <begin position="12"/>
        <end position="32"/>
    </location>
</feature>
<feature type="domain" description="Histidine kinase" evidence="15">
    <location>
        <begin position="259"/>
        <end position="475"/>
    </location>
</feature>
<dbReference type="SUPFAM" id="SSF55874">
    <property type="entry name" value="ATPase domain of HSP90 chaperone/DNA topoisomerase II/histidine kinase"/>
    <property type="match status" value="1"/>
</dbReference>
<keyword evidence="12" id="KW-0902">Two-component regulatory system</keyword>
<proteinExistence type="predicted"/>
<dbReference type="PRINTS" id="PR00344">
    <property type="entry name" value="BCTRLSENSOR"/>
</dbReference>
<evidence type="ECO:0000256" key="6">
    <source>
        <dbReference type="ARBA" id="ARBA00022679"/>
    </source>
</evidence>
<evidence type="ECO:0000256" key="9">
    <source>
        <dbReference type="ARBA" id="ARBA00022777"/>
    </source>
</evidence>
<evidence type="ECO:0000259" key="16">
    <source>
        <dbReference type="PROSITE" id="PS50885"/>
    </source>
</evidence>
<dbReference type="SMART" id="SM00304">
    <property type="entry name" value="HAMP"/>
    <property type="match status" value="1"/>
</dbReference>
<evidence type="ECO:0000256" key="2">
    <source>
        <dbReference type="ARBA" id="ARBA00004651"/>
    </source>
</evidence>
<dbReference type="EMBL" id="JACRSR010000001">
    <property type="protein sequence ID" value="MBC8530648.1"/>
    <property type="molecule type" value="Genomic_DNA"/>
</dbReference>
<dbReference type="GO" id="GO:0005886">
    <property type="term" value="C:plasma membrane"/>
    <property type="evidence" value="ECO:0007669"/>
    <property type="project" value="UniProtKB-SubCell"/>
</dbReference>
<evidence type="ECO:0000313" key="18">
    <source>
        <dbReference type="Proteomes" id="UP000623172"/>
    </source>
</evidence>
<dbReference type="CDD" id="cd00075">
    <property type="entry name" value="HATPase"/>
    <property type="match status" value="1"/>
</dbReference>
<keyword evidence="18" id="KW-1185">Reference proteome</keyword>
<dbReference type="InterPro" id="IPR036097">
    <property type="entry name" value="HisK_dim/P_sf"/>
</dbReference>
<dbReference type="PANTHER" id="PTHR45528:SF1">
    <property type="entry name" value="SENSOR HISTIDINE KINASE CPXA"/>
    <property type="match status" value="1"/>
</dbReference>
<gene>
    <name evidence="17" type="ORF">H8696_02140</name>
</gene>
<evidence type="ECO:0000256" key="10">
    <source>
        <dbReference type="ARBA" id="ARBA00022840"/>
    </source>
</evidence>
<keyword evidence="11 14" id="KW-1133">Transmembrane helix</keyword>
<keyword evidence="9 17" id="KW-0418">Kinase</keyword>
<keyword evidence="10" id="KW-0067">ATP-binding</keyword>
<keyword evidence="6" id="KW-0808">Transferase</keyword>
<dbReference type="EC" id="2.7.13.3" evidence="3"/>
<comment type="catalytic activity">
    <reaction evidence="1">
        <text>ATP + protein L-histidine = ADP + protein N-phospho-L-histidine.</text>
        <dbReference type="EC" id="2.7.13.3"/>
    </reaction>
</comment>
<dbReference type="Pfam" id="PF02518">
    <property type="entry name" value="HATPase_c"/>
    <property type="match status" value="1"/>
</dbReference>
<feature type="domain" description="HAMP" evidence="16">
    <location>
        <begin position="199"/>
        <end position="251"/>
    </location>
</feature>
<keyword evidence="13 14" id="KW-0472">Membrane</keyword>
<dbReference type="Gene3D" id="1.10.287.130">
    <property type="match status" value="1"/>
</dbReference>
<dbReference type="FunFam" id="3.30.565.10:FF:000006">
    <property type="entry name" value="Sensor histidine kinase WalK"/>
    <property type="match status" value="1"/>
</dbReference>
<dbReference type="Gene3D" id="3.30.565.10">
    <property type="entry name" value="Histidine kinase-like ATPase, C-terminal domain"/>
    <property type="match status" value="1"/>
</dbReference>
<evidence type="ECO:0000259" key="15">
    <source>
        <dbReference type="PROSITE" id="PS50109"/>
    </source>
</evidence>
<dbReference type="Pfam" id="PF00512">
    <property type="entry name" value="HisKA"/>
    <property type="match status" value="1"/>
</dbReference>
<dbReference type="InterPro" id="IPR005467">
    <property type="entry name" value="His_kinase_dom"/>
</dbReference>
<comment type="subcellular location">
    <subcellularLocation>
        <location evidence="2">Cell membrane</location>
        <topology evidence="2">Multi-pass membrane protein</topology>
    </subcellularLocation>
</comment>
<dbReference type="SMART" id="SM00387">
    <property type="entry name" value="HATPase_c"/>
    <property type="match status" value="1"/>
</dbReference>
<dbReference type="CDD" id="cd00082">
    <property type="entry name" value="HisKA"/>
    <property type="match status" value="1"/>
</dbReference>
<dbReference type="Pfam" id="PF00672">
    <property type="entry name" value="HAMP"/>
    <property type="match status" value="1"/>
</dbReference>
<evidence type="ECO:0000256" key="7">
    <source>
        <dbReference type="ARBA" id="ARBA00022692"/>
    </source>
</evidence>
<evidence type="ECO:0000313" key="17">
    <source>
        <dbReference type="EMBL" id="MBC8530648.1"/>
    </source>
</evidence>